<evidence type="ECO:0000256" key="5">
    <source>
        <dbReference type="ARBA" id="ARBA00023004"/>
    </source>
</evidence>
<dbReference type="PANTHER" id="PTHR46696">
    <property type="entry name" value="P450, PUTATIVE (EUROFUNG)-RELATED"/>
    <property type="match status" value="1"/>
</dbReference>
<evidence type="ECO:0000256" key="1">
    <source>
        <dbReference type="ARBA" id="ARBA00010617"/>
    </source>
</evidence>
<accession>A0A6J6F2H0</accession>
<evidence type="ECO:0000256" key="6">
    <source>
        <dbReference type="ARBA" id="ARBA00023033"/>
    </source>
</evidence>
<dbReference type="PANTHER" id="PTHR46696:SF4">
    <property type="entry name" value="BIOTIN BIOSYNTHESIS CYTOCHROME P450"/>
    <property type="match status" value="1"/>
</dbReference>
<dbReference type="InterPro" id="IPR002397">
    <property type="entry name" value="Cyt_P450_B"/>
</dbReference>
<dbReference type="Pfam" id="PF00067">
    <property type="entry name" value="p450"/>
    <property type="match status" value="1"/>
</dbReference>
<dbReference type="Gene3D" id="1.10.630.10">
    <property type="entry name" value="Cytochrome P450"/>
    <property type="match status" value="1"/>
</dbReference>
<proteinExistence type="inferred from homology"/>
<dbReference type="InterPro" id="IPR036396">
    <property type="entry name" value="Cyt_P450_sf"/>
</dbReference>
<dbReference type="AlphaFoldDB" id="A0A6J6F2H0"/>
<dbReference type="GO" id="GO:0008395">
    <property type="term" value="F:steroid hydroxylase activity"/>
    <property type="evidence" value="ECO:0007669"/>
    <property type="project" value="TreeGrafter"/>
</dbReference>
<reference evidence="7" key="1">
    <citation type="submission" date="2020-05" db="EMBL/GenBank/DDBJ databases">
        <authorList>
            <person name="Chiriac C."/>
            <person name="Salcher M."/>
            <person name="Ghai R."/>
            <person name="Kavagutti S V."/>
        </authorList>
    </citation>
    <scope>NUCLEOTIDE SEQUENCE</scope>
</reference>
<dbReference type="FunFam" id="1.10.630.10:FF:000018">
    <property type="entry name" value="Cytochrome P450 monooxygenase"/>
    <property type="match status" value="1"/>
</dbReference>
<evidence type="ECO:0000256" key="3">
    <source>
        <dbReference type="ARBA" id="ARBA00022723"/>
    </source>
</evidence>
<name>A0A6J6F2H0_9ZZZZ</name>
<keyword evidence="2" id="KW-0349">Heme</keyword>
<keyword evidence="4" id="KW-0560">Oxidoreductase</keyword>
<evidence type="ECO:0000256" key="2">
    <source>
        <dbReference type="ARBA" id="ARBA00022617"/>
    </source>
</evidence>
<evidence type="ECO:0000313" key="7">
    <source>
        <dbReference type="EMBL" id="CAB4581759.1"/>
    </source>
</evidence>
<dbReference type="PRINTS" id="PR00359">
    <property type="entry name" value="BP450"/>
</dbReference>
<gene>
    <name evidence="7" type="ORF">UFOPK1493_03140</name>
</gene>
<keyword evidence="6" id="KW-0503">Monooxygenase</keyword>
<evidence type="ECO:0000256" key="4">
    <source>
        <dbReference type="ARBA" id="ARBA00023002"/>
    </source>
</evidence>
<dbReference type="GO" id="GO:0006707">
    <property type="term" value="P:cholesterol catabolic process"/>
    <property type="evidence" value="ECO:0007669"/>
    <property type="project" value="TreeGrafter"/>
</dbReference>
<dbReference type="SUPFAM" id="SSF48264">
    <property type="entry name" value="Cytochrome P450"/>
    <property type="match status" value="1"/>
</dbReference>
<dbReference type="GO" id="GO:0005506">
    <property type="term" value="F:iron ion binding"/>
    <property type="evidence" value="ECO:0007669"/>
    <property type="project" value="InterPro"/>
</dbReference>
<dbReference type="GO" id="GO:0036199">
    <property type="term" value="F:cholest-4-en-3-one 26-monooxygenase activity"/>
    <property type="evidence" value="ECO:0007669"/>
    <property type="project" value="TreeGrafter"/>
</dbReference>
<keyword evidence="5" id="KW-0408">Iron</keyword>
<organism evidence="7">
    <name type="scientific">freshwater metagenome</name>
    <dbReference type="NCBI Taxonomy" id="449393"/>
    <lineage>
        <taxon>unclassified sequences</taxon>
        <taxon>metagenomes</taxon>
        <taxon>ecological metagenomes</taxon>
    </lineage>
</organism>
<comment type="similarity">
    <text evidence="1">Belongs to the cytochrome P450 family.</text>
</comment>
<dbReference type="EMBL" id="CAEZSR010000159">
    <property type="protein sequence ID" value="CAB4581759.1"/>
    <property type="molecule type" value="Genomic_DNA"/>
</dbReference>
<dbReference type="InterPro" id="IPR001128">
    <property type="entry name" value="Cyt_P450"/>
</dbReference>
<dbReference type="GO" id="GO:0020037">
    <property type="term" value="F:heme binding"/>
    <property type="evidence" value="ECO:0007669"/>
    <property type="project" value="InterPro"/>
</dbReference>
<dbReference type="CDD" id="cd11033">
    <property type="entry name" value="CYP142-like"/>
    <property type="match status" value="1"/>
</dbReference>
<keyword evidence="3" id="KW-0479">Metal-binding</keyword>
<sequence>MVDIASPEIYERRGIPHEEFARLRREAPVSWHEWDCSHGGFWSVTTREDVTTVTRDRHRFTSAEFTNLFELSPEAKQARRSLIDTDGPEHTRLRRLVTPPFTMRRVADYDTITRRITNGLLDAMLEAASGGTPIDVVRLLSEPLPIQVIVTILGVPSDDADYMVELSNQLVEGTSHREIDPHAYGNTTPLDLLPFNSPASHALFEYGRRLHDERSAAPADDLVSRLVHAEIDGDRLTDQEFCNFFQLLVFAGNETTRTAISQGLHQLMRHPDQQERLHADPSLIPNAVEEIIRCATPVLHMRRTATTDTELHGVPIREGDWVVMWYASSNFDETVWADPLGFDVGRDPKPDHTSFGTFGPHHCLGAPLARLEIRLLLEEIVRRGIRFEAAGEPVRVASNFVHGVLELPGTVRAG</sequence>
<protein>
    <submittedName>
        <fullName evidence="7">Unannotated protein</fullName>
    </submittedName>
</protein>